<dbReference type="PIRSF" id="PIRSF002854">
    <property type="entry name" value="MetQ"/>
    <property type="match status" value="1"/>
</dbReference>
<protein>
    <recommendedName>
        <fullName evidence="6">Lipoprotein</fullName>
    </recommendedName>
</protein>
<evidence type="ECO:0000313" key="9">
    <source>
        <dbReference type="Proteomes" id="UP000470082"/>
    </source>
</evidence>
<evidence type="ECO:0000256" key="1">
    <source>
        <dbReference type="ARBA" id="ARBA00004635"/>
    </source>
</evidence>
<proteinExistence type="inferred from homology"/>
<comment type="subcellular location">
    <subcellularLocation>
        <location evidence="1">Membrane</location>
        <topology evidence="1">Lipid-anchor</topology>
    </subcellularLocation>
</comment>
<dbReference type="GO" id="GO:0016020">
    <property type="term" value="C:membrane"/>
    <property type="evidence" value="ECO:0007669"/>
    <property type="project" value="UniProtKB-SubCell"/>
</dbReference>
<comment type="similarity">
    <text evidence="6">Belongs to the nlpA lipoprotein family.</text>
</comment>
<evidence type="ECO:0000313" key="8">
    <source>
        <dbReference type="EMBL" id="MSS02450.1"/>
    </source>
</evidence>
<keyword evidence="9" id="KW-1185">Reference proteome</keyword>
<evidence type="ECO:0000256" key="3">
    <source>
        <dbReference type="ARBA" id="ARBA00023136"/>
    </source>
</evidence>
<keyword evidence="3" id="KW-0472">Membrane</keyword>
<keyword evidence="2" id="KW-0732">Signal</keyword>
<dbReference type="RefSeq" id="WP_154461662.1">
    <property type="nucleotide sequence ID" value="NZ_VUMM01000036.1"/>
</dbReference>
<evidence type="ECO:0000256" key="4">
    <source>
        <dbReference type="ARBA" id="ARBA00023139"/>
    </source>
</evidence>
<reference evidence="8 9" key="1">
    <citation type="submission" date="2019-08" db="EMBL/GenBank/DDBJ databases">
        <title>In-depth cultivation of the pig gut microbiome towards novel bacterial diversity and tailored functional studies.</title>
        <authorList>
            <person name="Wylensek D."/>
            <person name="Hitch T.C.A."/>
            <person name="Clavel T."/>
        </authorList>
    </citation>
    <scope>NUCLEOTIDE SEQUENCE [LARGE SCALE GENOMIC DNA]</scope>
    <source>
        <strain evidence="8 9">LKV-178-WT-2G</strain>
    </source>
</reference>
<dbReference type="PANTHER" id="PTHR30429">
    <property type="entry name" value="D-METHIONINE-BINDING LIPOPROTEIN METQ"/>
    <property type="match status" value="1"/>
</dbReference>
<feature type="lipid moiety-binding region" description="S-diacylglycerol cysteine" evidence="7">
    <location>
        <position position="21"/>
    </location>
</feature>
<keyword evidence="5 6" id="KW-0449">Lipoprotein</keyword>
<dbReference type="AlphaFoldDB" id="A0A7X2T4H3"/>
<keyword evidence="4" id="KW-0564">Palmitate</keyword>
<evidence type="ECO:0000256" key="6">
    <source>
        <dbReference type="PIRNR" id="PIRNR002854"/>
    </source>
</evidence>
<gene>
    <name evidence="8" type="ORF">FYJ50_10245</name>
</gene>
<sequence length="272" mass="29302">MNKLLKIGAAAILAASVLVGCGSKGGSDDDKTIKVGATAVPHAMILNDVVKDILAEDGWNLEVVEFTDYVTPNTSLEEGEIDANYFQTLGYLNDQNETRGLHLKAVAGIHYEPMTIFAKDADSLDALEDGATIVVPNDFDNEKRALTVLDQAGLIKYDADSVADDGSPLDGIVENTKNFKIQEVEAASVPQYKDDAAALVVNGNYALEANLKDSANAIFVETPDIEARTNYVVVKEGNEETEKTKALVKAMTSQEVKDYIEENYGSAVICVF</sequence>
<accession>A0A7X2T4H3</accession>
<name>A0A7X2T4H3_9FIRM</name>
<dbReference type="SUPFAM" id="SSF53850">
    <property type="entry name" value="Periplasmic binding protein-like II"/>
    <property type="match status" value="1"/>
</dbReference>
<comment type="caution">
    <text evidence="8">The sequence shown here is derived from an EMBL/GenBank/DDBJ whole genome shotgun (WGS) entry which is preliminary data.</text>
</comment>
<dbReference type="EMBL" id="VUMM01000036">
    <property type="protein sequence ID" value="MSS02450.1"/>
    <property type="molecule type" value="Genomic_DNA"/>
</dbReference>
<evidence type="ECO:0000256" key="7">
    <source>
        <dbReference type="PIRSR" id="PIRSR002854-1"/>
    </source>
</evidence>
<dbReference type="PANTHER" id="PTHR30429:SF0">
    <property type="entry name" value="METHIONINE-BINDING LIPOPROTEIN METQ"/>
    <property type="match status" value="1"/>
</dbReference>
<dbReference type="Gene3D" id="3.40.190.10">
    <property type="entry name" value="Periplasmic binding protein-like II"/>
    <property type="match status" value="2"/>
</dbReference>
<dbReference type="Pfam" id="PF03180">
    <property type="entry name" value="Lipoprotein_9"/>
    <property type="match status" value="1"/>
</dbReference>
<organism evidence="8 9">
    <name type="scientific">Floccifex porci</name>
    <dbReference type="NCBI Taxonomy" id="2606629"/>
    <lineage>
        <taxon>Bacteria</taxon>
        <taxon>Bacillati</taxon>
        <taxon>Bacillota</taxon>
        <taxon>Erysipelotrichia</taxon>
        <taxon>Erysipelotrichales</taxon>
        <taxon>Erysipelotrichaceae</taxon>
        <taxon>Floccifex</taxon>
    </lineage>
</organism>
<dbReference type="InterPro" id="IPR004872">
    <property type="entry name" value="Lipoprotein_NlpA"/>
</dbReference>
<evidence type="ECO:0000256" key="5">
    <source>
        <dbReference type="ARBA" id="ARBA00023288"/>
    </source>
</evidence>
<dbReference type="Proteomes" id="UP000470082">
    <property type="component" value="Unassembled WGS sequence"/>
</dbReference>
<dbReference type="PROSITE" id="PS51257">
    <property type="entry name" value="PROKAR_LIPOPROTEIN"/>
    <property type="match status" value="1"/>
</dbReference>
<evidence type="ECO:0000256" key="2">
    <source>
        <dbReference type="ARBA" id="ARBA00022729"/>
    </source>
</evidence>